<organism evidence="10 11">
    <name type="scientific">Gordonia araii NBRC 100433</name>
    <dbReference type="NCBI Taxonomy" id="1073574"/>
    <lineage>
        <taxon>Bacteria</taxon>
        <taxon>Bacillati</taxon>
        <taxon>Actinomycetota</taxon>
        <taxon>Actinomycetes</taxon>
        <taxon>Mycobacteriales</taxon>
        <taxon>Gordoniaceae</taxon>
        <taxon>Gordonia</taxon>
    </lineage>
</organism>
<reference evidence="10 11" key="1">
    <citation type="submission" date="2011-11" db="EMBL/GenBank/DDBJ databases">
        <title>Whole genome shotgun sequence of Gordonia araii NBRC 100433.</title>
        <authorList>
            <person name="Yoshida Y."/>
            <person name="Hosoyama A."/>
            <person name="Tsuchikane K."/>
            <person name="Katsumata H."/>
            <person name="Yamazaki S."/>
            <person name="Fujita N."/>
        </authorList>
    </citation>
    <scope>NUCLEOTIDE SEQUENCE [LARGE SCALE GENOMIC DNA]</scope>
    <source>
        <strain evidence="10 11">NBRC 100433</strain>
    </source>
</reference>
<keyword evidence="2 8" id="KW-1277">Toxin-antitoxin system</keyword>
<evidence type="ECO:0000256" key="4">
    <source>
        <dbReference type="ARBA" id="ARBA00022723"/>
    </source>
</evidence>
<dbReference type="PANTHER" id="PTHR33653">
    <property type="entry name" value="RIBONUCLEASE VAPC2"/>
    <property type="match status" value="1"/>
</dbReference>
<keyword evidence="5 8" id="KW-0378">Hydrolase</keyword>
<keyword evidence="3 8" id="KW-0540">Nuclease</keyword>
<dbReference type="GO" id="GO:0000287">
    <property type="term" value="F:magnesium ion binding"/>
    <property type="evidence" value="ECO:0007669"/>
    <property type="project" value="UniProtKB-UniRule"/>
</dbReference>
<evidence type="ECO:0000313" key="11">
    <source>
        <dbReference type="Proteomes" id="UP000035088"/>
    </source>
</evidence>
<comment type="cofactor">
    <cofactor evidence="1 8">
        <name>Mg(2+)</name>
        <dbReference type="ChEBI" id="CHEBI:18420"/>
    </cofactor>
</comment>
<gene>
    <name evidence="8" type="primary">vapC</name>
    <name evidence="10" type="ORF">GOARA_028_00350</name>
</gene>
<evidence type="ECO:0000256" key="1">
    <source>
        <dbReference type="ARBA" id="ARBA00001946"/>
    </source>
</evidence>
<feature type="domain" description="PIN" evidence="9">
    <location>
        <begin position="1"/>
        <end position="123"/>
    </location>
</feature>
<dbReference type="InterPro" id="IPR029060">
    <property type="entry name" value="PIN-like_dom_sf"/>
</dbReference>
<comment type="caution">
    <text evidence="10">The sequence shown here is derived from an EMBL/GenBank/DDBJ whole genome shotgun (WGS) entry which is preliminary data.</text>
</comment>
<dbReference type="RefSeq" id="WP_007321201.1">
    <property type="nucleotide sequence ID" value="NZ_BAEE01000028.1"/>
</dbReference>
<dbReference type="InterPro" id="IPR002716">
    <property type="entry name" value="PIN_dom"/>
</dbReference>
<evidence type="ECO:0000256" key="3">
    <source>
        <dbReference type="ARBA" id="ARBA00022722"/>
    </source>
</evidence>
<evidence type="ECO:0000259" key="9">
    <source>
        <dbReference type="Pfam" id="PF01850"/>
    </source>
</evidence>
<dbReference type="HAMAP" id="MF_00265">
    <property type="entry name" value="VapC_Nob1"/>
    <property type="match status" value="1"/>
</dbReference>
<dbReference type="EC" id="3.1.-.-" evidence="8"/>
<dbReference type="STRING" id="1073574.GOARA_028_00350"/>
<dbReference type="GO" id="GO:0090729">
    <property type="term" value="F:toxin activity"/>
    <property type="evidence" value="ECO:0007669"/>
    <property type="project" value="UniProtKB-KW"/>
</dbReference>
<evidence type="ECO:0000256" key="2">
    <source>
        <dbReference type="ARBA" id="ARBA00022649"/>
    </source>
</evidence>
<evidence type="ECO:0000256" key="8">
    <source>
        <dbReference type="HAMAP-Rule" id="MF_00265"/>
    </source>
</evidence>
<evidence type="ECO:0000256" key="7">
    <source>
        <dbReference type="ARBA" id="ARBA00038093"/>
    </source>
</evidence>
<protein>
    <recommendedName>
        <fullName evidence="8">Ribonuclease VapC</fullName>
        <shortName evidence="8">RNase VapC</shortName>
        <ecNumber evidence="8">3.1.-.-</ecNumber>
    </recommendedName>
    <alternativeName>
        <fullName evidence="8">Toxin VapC</fullName>
    </alternativeName>
</protein>
<dbReference type="Pfam" id="PF01850">
    <property type="entry name" value="PIN"/>
    <property type="match status" value="1"/>
</dbReference>
<dbReference type="AlphaFoldDB" id="G7GZU9"/>
<keyword evidence="11" id="KW-1185">Reference proteome</keyword>
<dbReference type="SUPFAM" id="SSF88723">
    <property type="entry name" value="PIN domain-like"/>
    <property type="match status" value="1"/>
</dbReference>
<dbReference type="CDD" id="cd09871">
    <property type="entry name" value="PIN_MtVapC28-VapC30-like"/>
    <property type="match status" value="1"/>
</dbReference>
<evidence type="ECO:0000256" key="6">
    <source>
        <dbReference type="ARBA" id="ARBA00022842"/>
    </source>
</evidence>
<sequence length="136" mass="14548">MIVDTSAVMAILTGEADAQRYAGALAANASVMSAGTYLECAIVIDRKGLSQASRAFDSWLRAARIEVVPVTVEQVQIARRAFADFGKGSGHPAQLNYGDCFAYALAVDRDEPLLWKGVDFTHTGVRSALDAHRDGC</sequence>
<dbReference type="InterPro" id="IPR050556">
    <property type="entry name" value="Type_II_TA_system_RNase"/>
</dbReference>
<proteinExistence type="inferred from homology"/>
<comment type="similarity">
    <text evidence="7 8">Belongs to the PINc/VapC protein family.</text>
</comment>
<evidence type="ECO:0000256" key="5">
    <source>
        <dbReference type="ARBA" id="ARBA00022801"/>
    </source>
</evidence>
<dbReference type="GO" id="GO:0016787">
    <property type="term" value="F:hydrolase activity"/>
    <property type="evidence" value="ECO:0007669"/>
    <property type="project" value="UniProtKB-KW"/>
</dbReference>
<keyword evidence="8" id="KW-0800">Toxin</keyword>
<feature type="binding site" evidence="8">
    <location>
        <position position="99"/>
    </location>
    <ligand>
        <name>Mg(2+)</name>
        <dbReference type="ChEBI" id="CHEBI:18420"/>
    </ligand>
</feature>
<dbReference type="Gene3D" id="3.40.50.1010">
    <property type="entry name" value="5'-nuclease"/>
    <property type="match status" value="1"/>
</dbReference>
<dbReference type="OrthoDB" id="32625at2"/>
<comment type="function">
    <text evidence="8">Toxic component of a toxin-antitoxin (TA) system. An RNase.</text>
</comment>
<feature type="binding site" evidence="8">
    <location>
        <position position="4"/>
    </location>
    <ligand>
        <name>Mg(2+)</name>
        <dbReference type="ChEBI" id="CHEBI:18420"/>
    </ligand>
</feature>
<dbReference type="GO" id="GO:0004540">
    <property type="term" value="F:RNA nuclease activity"/>
    <property type="evidence" value="ECO:0007669"/>
    <property type="project" value="InterPro"/>
</dbReference>
<keyword evidence="4 8" id="KW-0479">Metal-binding</keyword>
<dbReference type="EMBL" id="BAEE01000028">
    <property type="protein sequence ID" value="GAB09124.1"/>
    <property type="molecule type" value="Genomic_DNA"/>
</dbReference>
<dbReference type="Proteomes" id="UP000035088">
    <property type="component" value="Unassembled WGS sequence"/>
</dbReference>
<dbReference type="PANTHER" id="PTHR33653:SF1">
    <property type="entry name" value="RIBONUCLEASE VAPC2"/>
    <property type="match status" value="1"/>
</dbReference>
<evidence type="ECO:0000313" key="10">
    <source>
        <dbReference type="EMBL" id="GAB09124.1"/>
    </source>
</evidence>
<dbReference type="InterPro" id="IPR022907">
    <property type="entry name" value="VapC_family"/>
</dbReference>
<name>G7GZU9_9ACTN</name>
<keyword evidence="6 8" id="KW-0460">Magnesium</keyword>
<accession>G7GZU9</accession>